<organism evidence="10 11">
    <name type="scientific">Pichia sorbitophila (strain ATCC MYA-4447 / BCRC 22081 / CBS 7064 / NBRC 10061 / NRRL Y-12695)</name>
    <name type="common">Hybrid yeast</name>
    <dbReference type="NCBI Taxonomy" id="559304"/>
    <lineage>
        <taxon>Eukaryota</taxon>
        <taxon>Fungi</taxon>
        <taxon>Dikarya</taxon>
        <taxon>Ascomycota</taxon>
        <taxon>Saccharomycotina</taxon>
        <taxon>Pichiomycetes</taxon>
        <taxon>Debaryomycetaceae</taxon>
        <taxon>Millerozyma</taxon>
    </lineage>
</organism>
<dbReference type="GO" id="GO:0007163">
    <property type="term" value="P:establishment or maintenance of cell polarity"/>
    <property type="evidence" value="ECO:0007669"/>
    <property type="project" value="TreeGrafter"/>
</dbReference>
<keyword evidence="5 7" id="KW-0863">Zinc-finger</keyword>
<feature type="compositionally biased region" description="Low complexity" evidence="8">
    <location>
        <begin position="732"/>
        <end position="744"/>
    </location>
</feature>
<dbReference type="Pfam" id="PF01753">
    <property type="entry name" value="zf-MYND"/>
    <property type="match status" value="1"/>
</dbReference>
<feature type="compositionally biased region" description="Polar residues" evidence="8">
    <location>
        <begin position="480"/>
        <end position="489"/>
    </location>
</feature>
<dbReference type="eggNOG" id="ENOG502QTM3">
    <property type="taxonomic scope" value="Eukaryota"/>
</dbReference>
<evidence type="ECO:0000313" key="11">
    <source>
        <dbReference type="Proteomes" id="UP000005222"/>
    </source>
</evidence>
<evidence type="ECO:0000256" key="6">
    <source>
        <dbReference type="ARBA" id="ARBA00022833"/>
    </source>
</evidence>
<dbReference type="FunCoup" id="G8YE12">
    <property type="interactions" value="148"/>
</dbReference>
<accession>G8YE12</accession>
<evidence type="ECO:0000259" key="9">
    <source>
        <dbReference type="PROSITE" id="PS50865"/>
    </source>
</evidence>
<dbReference type="PANTHER" id="PTHR47442:SF1">
    <property type="entry name" value="MYND-TYPE ZINC FINGER PROTEIN MUB1"/>
    <property type="match status" value="1"/>
</dbReference>
<dbReference type="GO" id="GO:0008270">
    <property type="term" value="F:zinc ion binding"/>
    <property type="evidence" value="ECO:0007669"/>
    <property type="project" value="UniProtKB-KW"/>
</dbReference>
<reference evidence="10 11" key="1">
    <citation type="journal article" date="2012" name="G3 (Bethesda)">
        <title>Pichia sorbitophila, an interspecies yeast hybrid reveals early steps of genome resolution following polyploidization.</title>
        <authorList>
            <person name="Leh Louis V."/>
            <person name="Despons L."/>
            <person name="Friedrich A."/>
            <person name="Martin T."/>
            <person name="Durrens P."/>
            <person name="Casaregola S."/>
            <person name="Neuveglise C."/>
            <person name="Fairhead C."/>
            <person name="Marck C."/>
            <person name="Cruz J.A."/>
            <person name="Straub M.L."/>
            <person name="Kugler V."/>
            <person name="Sacerdot C."/>
            <person name="Uzunov Z."/>
            <person name="Thierry A."/>
            <person name="Weiss S."/>
            <person name="Bleykasten C."/>
            <person name="De Montigny J."/>
            <person name="Jacques N."/>
            <person name="Jung P."/>
            <person name="Lemaire M."/>
            <person name="Mallet S."/>
            <person name="Morel G."/>
            <person name="Richard G.F."/>
            <person name="Sarkar A."/>
            <person name="Savel G."/>
            <person name="Schacherer J."/>
            <person name="Seret M.L."/>
            <person name="Talla E."/>
            <person name="Samson G."/>
            <person name="Jubin C."/>
            <person name="Poulain J."/>
            <person name="Vacherie B."/>
            <person name="Barbe V."/>
            <person name="Pelletier E."/>
            <person name="Sherman D.J."/>
            <person name="Westhof E."/>
            <person name="Weissenbach J."/>
            <person name="Baret P.V."/>
            <person name="Wincker P."/>
            <person name="Gaillardin C."/>
            <person name="Dujon B."/>
            <person name="Souciet J.L."/>
        </authorList>
    </citation>
    <scope>NUCLEOTIDE SEQUENCE [LARGE SCALE GENOMIC DNA]</scope>
    <source>
        <strain evidence="11">ATCC MYA-4447 / BCRC 22081 / CBS 7064 / NBRC 10061 / NRRL Y-12695</strain>
    </source>
</reference>
<name>G8YE12_PICSO</name>
<dbReference type="EMBL" id="FO082051">
    <property type="protein sequence ID" value="CCE81411.1"/>
    <property type="molecule type" value="Genomic_DNA"/>
</dbReference>
<dbReference type="InterPro" id="IPR051664">
    <property type="entry name" value="MYND-type_zinc_finger"/>
</dbReference>
<evidence type="ECO:0000256" key="8">
    <source>
        <dbReference type="SAM" id="MobiDB-lite"/>
    </source>
</evidence>
<comment type="subcellular location">
    <subcellularLocation>
        <location evidence="1">Cytoplasm</location>
    </subcellularLocation>
</comment>
<proteinExistence type="inferred from homology"/>
<dbReference type="AlphaFoldDB" id="G8YE12"/>
<sequence>MRDSNYKSVTTNKAAVTITTSLYDRRALDVTSDKPLVNSLNHLTYLVSSSAKVRETLSQDGGIERLVEILHECHDQIYGSSDNIFNSEKKLLKAWKWTLAFQCLVLIGTRGTEKIRQGLVKAGILPVIATVLDNYLTIHERTFAHANSRPLLNNEIQQPTNTQNIADIPPTTMSDSTNSPIVAAPETADGSNSFASFNSNPDSVYRNDFQMLDGDLGMNSNFNFPRTVNDIEESFPVNEARIPPSFNNRTANMSNFSLNLNHLPSFFKNTPPSNLNSEDYDSLGVDQLLKLVKLNNFSSSDRSCSCYLNSDLRRRYIIVNIIKKLREEKESEILDDRFAEDKDYEMDNNLRFLSDLYLQDTKSTQFTTLINSKISPRNFTDTGVIIPKDDDIVWSLQLLAYISKYPYLKEVLQNTHLLINMSIRDKKLKLYIEKQMRTNLKKSLELDSKSKRFPKSSELELSSTFVDDSATAFEAGGVKPSTTNVSNPASIDRNISPDKAESSSCDRELKSDELYSNSINQYNSASDYGDEICDDDEQSLISTECDSSEYPNYLSELYDKIIDAESIVDDLDRDLALAKINERTENLITLECKKLSNAIIKKREEQTKFLEEKWDYDSYSNFDIDEENIHKNSDYDESIMEYKIVNLFPMVEKFTFLAGTDMYYWSGVIMRNSCRRNETKGGVRQCGNLECGKWERYPREFSKCRRCKRTKYCSRECQMRAWHCHRNWCIPSSSSSNSTNTTSSVCNQNNRSNDGTNGQVNDNNISQDSHPA</sequence>
<feature type="region of interest" description="Disordered" evidence="8">
    <location>
        <begin position="732"/>
        <end position="772"/>
    </location>
</feature>
<dbReference type="GO" id="GO:1990304">
    <property type="term" value="C:MUB1-RAD6-UBR2 ubiquitin ligase complex"/>
    <property type="evidence" value="ECO:0007669"/>
    <property type="project" value="TreeGrafter"/>
</dbReference>
<evidence type="ECO:0000256" key="3">
    <source>
        <dbReference type="ARBA" id="ARBA00022490"/>
    </source>
</evidence>
<dbReference type="InterPro" id="IPR002893">
    <property type="entry name" value="Znf_MYND"/>
</dbReference>
<dbReference type="InParanoid" id="G8YE12"/>
<comment type="similarity">
    <text evidence="2">Belongs to the MUB1/samB family.</text>
</comment>
<evidence type="ECO:0000256" key="7">
    <source>
        <dbReference type="PROSITE-ProRule" id="PRU00134"/>
    </source>
</evidence>
<dbReference type="OrthoDB" id="5594178at2759"/>
<evidence type="ECO:0000313" key="10">
    <source>
        <dbReference type="EMBL" id="CCE81411.1"/>
    </source>
</evidence>
<evidence type="ECO:0000256" key="4">
    <source>
        <dbReference type="ARBA" id="ARBA00022723"/>
    </source>
</evidence>
<dbReference type="GO" id="GO:0005737">
    <property type="term" value="C:cytoplasm"/>
    <property type="evidence" value="ECO:0007669"/>
    <property type="project" value="UniProtKB-SubCell"/>
</dbReference>
<dbReference type="PANTHER" id="PTHR47442">
    <property type="entry name" value="MYND-TYPE ZINC FINGER PROTEIN MUB1"/>
    <property type="match status" value="1"/>
</dbReference>
<feature type="domain" description="MYND-type" evidence="9">
    <location>
        <begin position="688"/>
        <end position="729"/>
    </location>
</feature>
<keyword evidence="3" id="KW-0963">Cytoplasm</keyword>
<dbReference type="GO" id="GO:0006511">
    <property type="term" value="P:ubiquitin-dependent protein catabolic process"/>
    <property type="evidence" value="ECO:0007669"/>
    <property type="project" value="TreeGrafter"/>
</dbReference>
<dbReference type="PROSITE" id="PS50865">
    <property type="entry name" value="ZF_MYND_2"/>
    <property type="match status" value="1"/>
</dbReference>
<dbReference type="Gene3D" id="6.10.140.2220">
    <property type="match status" value="1"/>
</dbReference>
<dbReference type="OMA" id="QDMQYWA"/>
<dbReference type="SUPFAM" id="SSF144232">
    <property type="entry name" value="HIT/MYND zinc finger-like"/>
    <property type="match status" value="1"/>
</dbReference>
<keyword evidence="4" id="KW-0479">Metal-binding</keyword>
<evidence type="ECO:0000256" key="2">
    <source>
        <dbReference type="ARBA" id="ARBA00010655"/>
    </source>
</evidence>
<evidence type="ECO:0000256" key="5">
    <source>
        <dbReference type="ARBA" id="ARBA00022771"/>
    </source>
</evidence>
<dbReference type="Proteomes" id="UP000005222">
    <property type="component" value="Chromosome I"/>
</dbReference>
<keyword evidence="6" id="KW-0862">Zinc</keyword>
<feature type="region of interest" description="Disordered" evidence="8">
    <location>
        <begin position="476"/>
        <end position="503"/>
    </location>
</feature>
<evidence type="ECO:0000256" key="1">
    <source>
        <dbReference type="ARBA" id="ARBA00004496"/>
    </source>
</evidence>
<protein>
    <submittedName>
        <fullName evidence="10">Piso0_002066 protein</fullName>
    </submittedName>
</protein>
<dbReference type="HOGENOM" id="CLU_014851_0_0_1"/>
<gene>
    <name evidence="10" type="primary">Piso0_002066</name>
    <name evidence="10" type="ORF">GNLVRS01_PISO0I02142g</name>
</gene>
<keyword evidence="11" id="KW-1185">Reference proteome</keyword>
<feature type="compositionally biased region" description="Polar residues" evidence="8">
    <location>
        <begin position="745"/>
        <end position="772"/>
    </location>
</feature>